<keyword evidence="2" id="KW-1185">Reference proteome</keyword>
<proteinExistence type="predicted"/>
<comment type="caution">
    <text evidence="1">The sequence shown here is derived from an EMBL/GenBank/DDBJ whole genome shotgun (WGS) entry which is preliminary data.</text>
</comment>
<dbReference type="EMBL" id="CAJVQB010036850">
    <property type="protein sequence ID" value="CAG8824532.1"/>
    <property type="molecule type" value="Genomic_DNA"/>
</dbReference>
<reference evidence="1 2" key="1">
    <citation type="submission" date="2021-06" db="EMBL/GenBank/DDBJ databases">
        <authorList>
            <person name="Kallberg Y."/>
            <person name="Tangrot J."/>
            <person name="Rosling A."/>
        </authorList>
    </citation>
    <scope>NUCLEOTIDE SEQUENCE [LARGE SCALE GENOMIC DNA]</scope>
    <source>
        <strain evidence="1 2">120-4 pot B 10/14</strain>
    </source>
</reference>
<organism evidence="1 2">
    <name type="scientific">Gigaspora margarita</name>
    <dbReference type="NCBI Taxonomy" id="4874"/>
    <lineage>
        <taxon>Eukaryota</taxon>
        <taxon>Fungi</taxon>
        <taxon>Fungi incertae sedis</taxon>
        <taxon>Mucoromycota</taxon>
        <taxon>Glomeromycotina</taxon>
        <taxon>Glomeromycetes</taxon>
        <taxon>Diversisporales</taxon>
        <taxon>Gigasporaceae</taxon>
        <taxon>Gigaspora</taxon>
    </lineage>
</organism>
<sequence>DLSKDLQEPDIINMEIITKSDHRAPLINLDLKTFSMNNQNQAQKLSKEK</sequence>
<name>A0ABN7WB24_GIGMA</name>
<feature type="non-terminal residue" evidence="1">
    <location>
        <position position="1"/>
    </location>
</feature>
<accession>A0ABN7WB24</accession>
<dbReference type="Proteomes" id="UP000789901">
    <property type="component" value="Unassembled WGS sequence"/>
</dbReference>
<evidence type="ECO:0000313" key="1">
    <source>
        <dbReference type="EMBL" id="CAG8824532.1"/>
    </source>
</evidence>
<evidence type="ECO:0000313" key="2">
    <source>
        <dbReference type="Proteomes" id="UP000789901"/>
    </source>
</evidence>
<gene>
    <name evidence="1" type="ORF">GMARGA_LOCUS28596</name>
</gene>
<protein>
    <submittedName>
        <fullName evidence="1">24332_t:CDS:1</fullName>
    </submittedName>
</protein>